<name>A0AAV2YLZ3_9STRA</name>
<accession>A0AAV2YLZ3</accession>
<proteinExistence type="predicted"/>
<dbReference type="EMBL" id="DAKRPA010000256">
    <property type="protein sequence ID" value="DAZ94328.1"/>
    <property type="molecule type" value="Genomic_DNA"/>
</dbReference>
<dbReference type="Proteomes" id="UP001146120">
    <property type="component" value="Unassembled WGS sequence"/>
</dbReference>
<feature type="region of interest" description="Disordered" evidence="1">
    <location>
        <begin position="192"/>
        <end position="213"/>
    </location>
</feature>
<organism evidence="2 3">
    <name type="scientific">Lagenidium giganteum</name>
    <dbReference type="NCBI Taxonomy" id="4803"/>
    <lineage>
        <taxon>Eukaryota</taxon>
        <taxon>Sar</taxon>
        <taxon>Stramenopiles</taxon>
        <taxon>Oomycota</taxon>
        <taxon>Peronosporomycetes</taxon>
        <taxon>Pythiales</taxon>
        <taxon>Pythiaceae</taxon>
    </lineage>
</organism>
<comment type="caution">
    <text evidence="2">The sequence shown here is derived from an EMBL/GenBank/DDBJ whole genome shotgun (WGS) entry which is preliminary data.</text>
</comment>
<gene>
    <name evidence="2" type="ORF">N0F65_012131</name>
</gene>
<evidence type="ECO:0000313" key="2">
    <source>
        <dbReference type="EMBL" id="DAZ94328.1"/>
    </source>
</evidence>
<feature type="compositionally biased region" description="Low complexity" evidence="1">
    <location>
        <begin position="194"/>
        <end position="206"/>
    </location>
</feature>
<feature type="non-terminal residue" evidence="2">
    <location>
        <position position="213"/>
    </location>
</feature>
<dbReference type="AlphaFoldDB" id="A0AAV2YLZ3"/>
<protein>
    <submittedName>
        <fullName evidence="2">Uncharacterized protein</fullName>
    </submittedName>
</protein>
<evidence type="ECO:0000256" key="1">
    <source>
        <dbReference type="SAM" id="MobiDB-lite"/>
    </source>
</evidence>
<keyword evidence="3" id="KW-1185">Reference proteome</keyword>
<reference evidence="2" key="1">
    <citation type="submission" date="2022-11" db="EMBL/GenBank/DDBJ databases">
        <authorList>
            <person name="Morgan W.R."/>
            <person name="Tartar A."/>
        </authorList>
    </citation>
    <scope>NUCLEOTIDE SEQUENCE</scope>
    <source>
        <strain evidence="2">ARSEF 373</strain>
    </source>
</reference>
<reference evidence="2" key="2">
    <citation type="journal article" date="2023" name="Microbiol Resour">
        <title>Decontamination and Annotation of the Draft Genome Sequence of the Oomycete Lagenidium giganteum ARSEF 373.</title>
        <authorList>
            <person name="Morgan W.R."/>
            <person name="Tartar A."/>
        </authorList>
    </citation>
    <scope>NUCLEOTIDE SEQUENCE</scope>
    <source>
        <strain evidence="2">ARSEF 373</strain>
    </source>
</reference>
<sequence length="213" mass="22771">MNQMTPPNPEMVPQAPGGFMYGDHEADHLAAGVPTYQKDFALMSSFDKATWAPRPQPKLTYAGDQFHTPLKPLSMNVPAPMGAVSQPIAPSTPSYPDLQDAIDALMKFSLSPSESEQHAKPLGTITSKPTEPAAALMDASVKKPDYSLDADALWKDFPSLDTTSDFTDKLQGQRHWPASGLGLNLDNGFEAAEKSGSSKCASPSSGSDEDDES</sequence>
<evidence type="ECO:0000313" key="3">
    <source>
        <dbReference type="Proteomes" id="UP001146120"/>
    </source>
</evidence>